<gene>
    <name evidence="3" type="ORF">HAX54_048648</name>
</gene>
<feature type="compositionally biased region" description="Polar residues" evidence="1">
    <location>
        <begin position="130"/>
        <end position="145"/>
    </location>
</feature>
<keyword evidence="4" id="KW-1185">Reference proteome</keyword>
<accession>A0ABS8WM02</accession>
<keyword evidence="2" id="KW-0472">Membrane</keyword>
<sequence length="185" mass="20462">MVLGRSLYFLLNWLSWTGGLFIAVIFSLWDLELGNMMALEGDSGANRGSNSGSWRKYINLYSDNEGMPPPHQPRPQHPQIGHTPSSYVKNSLYPVVLFFRGLSDAAPAPELGEEVQQVIPTHSISQTDLWNSLSSSAPTPCQDNQPPLVIEQTPSVGPSEPRRDLSHVPPRSPPSLSRSDQEFLK</sequence>
<feature type="region of interest" description="Disordered" evidence="1">
    <location>
        <begin position="65"/>
        <end position="84"/>
    </location>
</feature>
<reference evidence="3 4" key="1">
    <citation type="journal article" date="2021" name="BMC Genomics">
        <title>Datura genome reveals duplications of psychoactive alkaloid biosynthetic genes and high mutation rate following tissue culture.</title>
        <authorList>
            <person name="Rajewski A."/>
            <person name="Carter-House D."/>
            <person name="Stajich J."/>
            <person name="Litt A."/>
        </authorList>
    </citation>
    <scope>NUCLEOTIDE SEQUENCE [LARGE SCALE GENOMIC DNA]</scope>
    <source>
        <strain evidence="3">AR-01</strain>
    </source>
</reference>
<comment type="caution">
    <text evidence="3">The sequence shown here is derived from an EMBL/GenBank/DDBJ whole genome shotgun (WGS) entry which is preliminary data.</text>
</comment>
<evidence type="ECO:0000313" key="4">
    <source>
        <dbReference type="Proteomes" id="UP000823775"/>
    </source>
</evidence>
<feature type="transmembrane region" description="Helical" evidence="2">
    <location>
        <begin position="6"/>
        <end position="29"/>
    </location>
</feature>
<dbReference type="EMBL" id="JACEIK010008061">
    <property type="protein sequence ID" value="MCE3050981.1"/>
    <property type="molecule type" value="Genomic_DNA"/>
</dbReference>
<feature type="region of interest" description="Disordered" evidence="1">
    <location>
        <begin position="130"/>
        <end position="185"/>
    </location>
</feature>
<dbReference type="Proteomes" id="UP000823775">
    <property type="component" value="Unassembled WGS sequence"/>
</dbReference>
<evidence type="ECO:0000256" key="2">
    <source>
        <dbReference type="SAM" id="Phobius"/>
    </source>
</evidence>
<organism evidence="3 4">
    <name type="scientific">Datura stramonium</name>
    <name type="common">Jimsonweed</name>
    <name type="synonym">Common thornapple</name>
    <dbReference type="NCBI Taxonomy" id="4076"/>
    <lineage>
        <taxon>Eukaryota</taxon>
        <taxon>Viridiplantae</taxon>
        <taxon>Streptophyta</taxon>
        <taxon>Embryophyta</taxon>
        <taxon>Tracheophyta</taxon>
        <taxon>Spermatophyta</taxon>
        <taxon>Magnoliopsida</taxon>
        <taxon>eudicotyledons</taxon>
        <taxon>Gunneridae</taxon>
        <taxon>Pentapetalae</taxon>
        <taxon>asterids</taxon>
        <taxon>lamiids</taxon>
        <taxon>Solanales</taxon>
        <taxon>Solanaceae</taxon>
        <taxon>Solanoideae</taxon>
        <taxon>Datureae</taxon>
        <taxon>Datura</taxon>
    </lineage>
</organism>
<proteinExistence type="predicted"/>
<keyword evidence="2" id="KW-1133">Transmembrane helix</keyword>
<feature type="compositionally biased region" description="Pro residues" evidence="1">
    <location>
        <begin position="67"/>
        <end position="76"/>
    </location>
</feature>
<evidence type="ECO:0000313" key="3">
    <source>
        <dbReference type="EMBL" id="MCE3050981.1"/>
    </source>
</evidence>
<keyword evidence="2" id="KW-0812">Transmembrane</keyword>
<evidence type="ECO:0000256" key="1">
    <source>
        <dbReference type="SAM" id="MobiDB-lite"/>
    </source>
</evidence>
<protein>
    <submittedName>
        <fullName evidence="3">Uncharacterized protein</fullName>
    </submittedName>
</protein>
<name>A0ABS8WM02_DATST</name>